<accession>K5X8M0</accession>
<dbReference type="HOGENOM" id="CLU_2996005_0_0_1"/>
<dbReference type="GeneID" id="18831786"/>
<dbReference type="KEGG" id="abp:AGABI1DRAFT81966"/>
<feature type="compositionally biased region" description="Polar residues" evidence="1">
    <location>
        <begin position="37"/>
        <end position="57"/>
    </location>
</feature>
<dbReference type="AlphaFoldDB" id="K5X8M0"/>
<feature type="region of interest" description="Disordered" evidence="1">
    <location>
        <begin position="18"/>
        <end position="57"/>
    </location>
</feature>
<gene>
    <name evidence="2" type="ORF">AGABI1DRAFT_81966</name>
</gene>
<proteinExistence type="predicted"/>
<protein>
    <submittedName>
        <fullName evidence="2">Uncharacterized protein</fullName>
    </submittedName>
</protein>
<reference evidence="3" key="1">
    <citation type="journal article" date="2012" name="Proc. Natl. Acad. Sci. U.S.A.">
        <title>Genome sequence of the button mushroom Agaricus bisporus reveals mechanisms governing adaptation to a humic-rich ecological niche.</title>
        <authorList>
            <person name="Morin E."/>
            <person name="Kohler A."/>
            <person name="Baker A.R."/>
            <person name="Foulongne-Oriol M."/>
            <person name="Lombard V."/>
            <person name="Nagy L.G."/>
            <person name="Ohm R.A."/>
            <person name="Patyshakuliyeva A."/>
            <person name="Brun A."/>
            <person name="Aerts A.L."/>
            <person name="Bailey A.M."/>
            <person name="Billette C."/>
            <person name="Coutinho P.M."/>
            <person name="Deakin G."/>
            <person name="Doddapaneni H."/>
            <person name="Floudas D."/>
            <person name="Grimwood J."/>
            <person name="Hilden K."/>
            <person name="Kuees U."/>
            <person name="LaButti K.M."/>
            <person name="Lapidus A."/>
            <person name="Lindquist E.A."/>
            <person name="Lucas S.M."/>
            <person name="Murat C."/>
            <person name="Riley R.W."/>
            <person name="Salamov A.A."/>
            <person name="Schmutz J."/>
            <person name="Subramanian V."/>
            <person name="Woesten H.A.B."/>
            <person name="Xu J."/>
            <person name="Eastwood D.C."/>
            <person name="Foster G.D."/>
            <person name="Sonnenberg A.S."/>
            <person name="Cullen D."/>
            <person name="de Vries R.P."/>
            <person name="Lundell T."/>
            <person name="Hibbett D.S."/>
            <person name="Henrissat B."/>
            <person name="Burton K.S."/>
            <person name="Kerrigan R.W."/>
            <person name="Challen M.P."/>
            <person name="Grigoriev I.V."/>
            <person name="Martin F."/>
        </authorList>
    </citation>
    <scope>NUCLEOTIDE SEQUENCE [LARGE SCALE GENOMIC DNA]</scope>
    <source>
        <strain evidence="3">JB137-S8 / ATCC MYA-4627 / FGSC 10392</strain>
    </source>
</reference>
<dbReference type="RefSeq" id="XP_007325307.1">
    <property type="nucleotide sequence ID" value="XM_007325245.1"/>
</dbReference>
<sequence length="57" mass="6071">MLASGIRRSRNINIRCRVEGPMATLGSQDTENDQSQDDSNNSCASGSPGNGFHRSSS</sequence>
<dbReference type="Proteomes" id="UP000008493">
    <property type="component" value="Unassembled WGS sequence"/>
</dbReference>
<evidence type="ECO:0000313" key="3">
    <source>
        <dbReference type="Proteomes" id="UP000008493"/>
    </source>
</evidence>
<dbReference type="InParanoid" id="K5X8M0"/>
<keyword evidence="3" id="KW-1185">Reference proteome</keyword>
<organism evidence="2 3">
    <name type="scientific">Agaricus bisporus var. burnettii (strain JB137-S8 / ATCC MYA-4627 / FGSC 10392)</name>
    <name type="common">White button mushroom</name>
    <dbReference type="NCBI Taxonomy" id="597362"/>
    <lineage>
        <taxon>Eukaryota</taxon>
        <taxon>Fungi</taxon>
        <taxon>Dikarya</taxon>
        <taxon>Basidiomycota</taxon>
        <taxon>Agaricomycotina</taxon>
        <taxon>Agaricomycetes</taxon>
        <taxon>Agaricomycetidae</taxon>
        <taxon>Agaricales</taxon>
        <taxon>Agaricineae</taxon>
        <taxon>Agaricaceae</taxon>
        <taxon>Agaricus</taxon>
    </lineage>
</organism>
<evidence type="ECO:0000313" key="2">
    <source>
        <dbReference type="EMBL" id="EKM84271.1"/>
    </source>
</evidence>
<evidence type="ECO:0000256" key="1">
    <source>
        <dbReference type="SAM" id="MobiDB-lite"/>
    </source>
</evidence>
<dbReference type="OMA" id="INIRCRV"/>
<name>K5X8M0_AGABU</name>
<dbReference type="EMBL" id="JH971385">
    <property type="protein sequence ID" value="EKM84271.1"/>
    <property type="molecule type" value="Genomic_DNA"/>
</dbReference>